<keyword evidence="2" id="KW-0472">Membrane</keyword>
<accession>A0ABQ8UQS2</accession>
<comment type="caution">
    <text evidence="3">The sequence shown here is derived from an EMBL/GenBank/DDBJ whole genome shotgun (WGS) entry which is preliminary data.</text>
</comment>
<evidence type="ECO:0000256" key="1">
    <source>
        <dbReference type="SAM" id="MobiDB-lite"/>
    </source>
</evidence>
<organism evidence="3 4">
    <name type="scientific">Paratrimastix pyriformis</name>
    <dbReference type="NCBI Taxonomy" id="342808"/>
    <lineage>
        <taxon>Eukaryota</taxon>
        <taxon>Metamonada</taxon>
        <taxon>Preaxostyla</taxon>
        <taxon>Paratrimastigidae</taxon>
        <taxon>Paratrimastix</taxon>
    </lineage>
</organism>
<keyword evidence="2" id="KW-1133">Transmembrane helix</keyword>
<feature type="transmembrane region" description="Helical" evidence="2">
    <location>
        <begin position="126"/>
        <end position="148"/>
    </location>
</feature>
<reference evidence="3" key="1">
    <citation type="journal article" date="2022" name="bioRxiv">
        <title>Genomics of Preaxostyla Flagellates Illuminates Evolutionary Transitions and the Path Towards Mitochondrial Loss.</title>
        <authorList>
            <person name="Novak L.V.F."/>
            <person name="Treitli S.C."/>
            <person name="Pyrih J."/>
            <person name="Halakuc P."/>
            <person name="Pipaliya S.V."/>
            <person name="Vacek V."/>
            <person name="Brzon O."/>
            <person name="Soukal P."/>
            <person name="Eme L."/>
            <person name="Dacks J.B."/>
            <person name="Karnkowska A."/>
            <person name="Elias M."/>
            <person name="Hampl V."/>
        </authorList>
    </citation>
    <scope>NUCLEOTIDE SEQUENCE</scope>
    <source>
        <strain evidence="3">RCP-MX</strain>
    </source>
</reference>
<dbReference type="Proteomes" id="UP001141327">
    <property type="component" value="Unassembled WGS sequence"/>
</dbReference>
<feature type="transmembrane region" description="Helical" evidence="2">
    <location>
        <begin position="154"/>
        <end position="174"/>
    </location>
</feature>
<protein>
    <recommendedName>
        <fullName evidence="5">Translocon-associated protein subunit gamma</fullName>
    </recommendedName>
</protein>
<feature type="transmembrane region" description="Helical" evidence="2">
    <location>
        <begin position="86"/>
        <end position="105"/>
    </location>
</feature>
<sequence length="178" mass="19499">MLPVSHPKHDDTTGAAPTAVSGSNNPTTHQMADVVASLAKVTGSQSTELSMGHWIKFGVIALIIQAIPCFFFTYIREMNLFDFPLFYLGAIVVGAAFLTYSYGETARVHAKKQRMQKISGDLEKSFPYAIFYANLIYLVSFMVLLKLISFNHLILNSGACVLFAGLLTSMVCSYNPTA</sequence>
<evidence type="ECO:0000313" key="4">
    <source>
        <dbReference type="Proteomes" id="UP001141327"/>
    </source>
</evidence>
<feature type="transmembrane region" description="Helical" evidence="2">
    <location>
        <begin position="54"/>
        <end position="74"/>
    </location>
</feature>
<evidence type="ECO:0000313" key="3">
    <source>
        <dbReference type="EMBL" id="KAJ4461499.1"/>
    </source>
</evidence>
<name>A0ABQ8UQS2_9EUKA</name>
<evidence type="ECO:0008006" key="5">
    <source>
        <dbReference type="Google" id="ProtNLM"/>
    </source>
</evidence>
<proteinExistence type="predicted"/>
<feature type="region of interest" description="Disordered" evidence="1">
    <location>
        <begin position="1"/>
        <end position="25"/>
    </location>
</feature>
<evidence type="ECO:0000256" key="2">
    <source>
        <dbReference type="SAM" id="Phobius"/>
    </source>
</evidence>
<dbReference type="EMBL" id="JAPMOS010000007">
    <property type="protein sequence ID" value="KAJ4461499.1"/>
    <property type="molecule type" value="Genomic_DNA"/>
</dbReference>
<keyword evidence="4" id="KW-1185">Reference proteome</keyword>
<gene>
    <name evidence="3" type="ORF">PAPYR_2080</name>
</gene>
<keyword evidence="2" id="KW-0812">Transmembrane</keyword>